<dbReference type="PANTHER" id="PTHR11748:SF119">
    <property type="entry name" value="D-2-HYDROXYGLUTARATE DEHYDROGENASE"/>
    <property type="match status" value="1"/>
</dbReference>
<keyword evidence="6" id="KW-0408">Iron</keyword>
<evidence type="ECO:0000256" key="6">
    <source>
        <dbReference type="ARBA" id="ARBA00023004"/>
    </source>
</evidence>
<dbReference type="InterPro" id="IPR004113">
    <property type="entry name" value="FAD-bd_oxidored_4_C"/>
</dbReference>
<evidence type="ECO:0000256" key="1">
    <source>
        <dbReference type="ARBA" id="ARBA00001974"/>
    </source>
</evidence>
<reference evidence="10" key="1">
    <citation type="journal article" date="2020" name="Int. J. Syst. Evol. Microbiol.">
        <title>Aquipluma nitroreducens gen. nov. sp. nov., a novel facultatively anaerobic bacterium isolated from a freshwater lake.</title>
        <authorList>
            <person name="Watanabe M."/>
            <person name="Kojima H."/>
            <person name="Fukui M."/>
        </authorList>
    </citation>
    <scope>NUCLEOTIDE SEQUENCE</scope>
    <source>
        <strain evidence="10">MeG22</strain>
    </source>
</reference>
<evidence type="ECO:0000313" key="11">
    <source>
        <dbReference type="Proteomes" id="UP001193389"/>
    </source>
</evidence>
<dbReference type="InterPro" id="IPR016166">
    <property type="entry name" value="FAD-bd_PCMH"/>
</dbReference>
<proteinExistence type="predicted"/>
<dbReference type="SUPFAM" id="SSF55103">
    <property type="entry name" value="FAD-linked oxidases, C-terminal domain"/>
    <property type="match status" value="1"/>
</dbReference>
<dbReference type="Pfam" id="PF02913">
    <property type="entry name" value="FAD-oxidase_C"/>
    <property type="match status" value="1"/>
</dbReference>
<dbReference type="GO" id="GO:0046872">
    <property type="term" value="F:metal ion binding"/>
    <property type="evidence" value="ECO:0007669"/>
    <property type="project" value="UniProtKB-KW"/>
</dbReference>
<dbReference type="GO" id="GO:0004458">
    <property type="term" value="F:D-lactate dehydrogenase (cytochrome) activity"/>
    <property type="evidence" value="ECO:0007669"/>
    <property type="project" value="TreeGrafter"/>
</dbReference>
<dbReference type="InterPro" id="IPR017900">
    <property type="entry name" value="4Fe4S_Fe_S_CS"/>
</dbReference>
<dbReference type="Proteomes" id="UP001193389">
    <property type="component" value="Chromosome"/>
</dbReference>
<dbReference type="InterPro" id="IPR036318">
    <property type="entry name" value="FAD-bd_PCMH-like_sf"/>
</dbReference>
<dbReference type="Gene3D" id="1.10.1060.10">
    <property type="entry name" value="Alpha-helical ferredoxin"/>
    <property type="match status" value="1"/>
</dbReference>
<feature type="domain" description="FAD-binding PCMH-type" evidence="9">
    <location>
        <begin position="53"/>
        <end position="294"/>
    </location>
</feature>
<dbReference type="InterPro" id="IPR009051">
    <property type="entry name" value="Helical_ferredxn"/>
</dbReference>
<evidence type="ECO:0000256" key="2">
    <source>
        <dbReference type="ARBA" id="ARBA00022630"/>
    </source>
</evidence>
<evidence type="ECO:0000256" key="5">
    <source>
        <dbReference type="ARBA" id="ARBA00023002"/>
    </source>
</evidence>
<dbReference type="Gene3D" id="1.10.45.10">
    <property type="entry name" value="Vanillyl-alcohol Oxidase, Chain A, domain 4"/>
    <property type="match status" value="1"/>
</dbReference>
<dbReference type="PROSITE" id="PS00198">
    <property type="entry name" value="4FE4S_FER_1"/>
    <property type="match status" value="1"/>
</dbReference>
<evidence type="ECO:0000256" key="3">
    <source>
        <dbReference type="ARBA" id="ARBA00022723"/>
    </source>
</evidence>
<name>A0A5K7S513_9BACT</name>
<keyword evidence="7" id="KW-0411">Iron-sulfur</keyword>
<dbReference type="Gene3D" id="3.30.465.10">
    <property type="match status" value="1"/>
</dbReference>
<dbReference type="PROSITE" id="PS51379">
    <property type="entry name" value="4FE4S_FER_2"/>
    <property type="match status" value="1"/>
</dbReference>
<gene>
    <name evidence="10" type="ORF">AQPE_0582</name>
</gene>
<dbReference type="GO" id="GO:1903457">
    <property type="term" value="P:lactate catabolic process"/>
    <property type="evidence" value="ECO:0007669"/>
    <property type="project" value="TreeGrafter"/>
</dbReference>
<keyword evidence="11" id="KW-1185">Reference proteome</keyword>
<comment type="cofactor">
    <cofactor evidence="1">
        <name>FAD</name>
        <dbReference type="ChEBI" id="CHEBI:57692"/>
    </cofactor>
</comment>
<dbReference type="SUPFAM" id="SSF56176">
    <property type="entry name" value="FAD-binding/transporter-associated domain-like"/>
    <property type="match status" value="1"/>
</dbReference>
<protein>
    <submittedName>
        <fullName evidence="10">Glycolate dehydrogenase, subunit GlcD</fullName>
    </submittedName>
</protein>
<dbReference type="PROSITE" id="PS51387">
    <property type="entry name" value="FAD_PCMH"/>
    <property type="match status" value="1"/>
</dbReference>
<dbReference type="InterPro" id="IPR016169">
    <property type="entry name" value="FAD-bd_PCMH_sub2"/>
</dbReference>
<dbReference type="Pfam" id="PF01565">
    <property type="entry name" value="FAD_binding_4"/>
    <property type="match status" value="1"/>
</dbReference>
<dbReference type="GO" id="GO:0051536">
    <property type="term" value="F:iron-sulfur cluster binding"/>
    <property type="evidence" value="ECO:0007669"/>
    <property type="project" value="UniProtKB-KW"/>
</dbReference>
<sequence length="991" mass="111712">MHNLPMQVNLPIFGKTFFMKPTDPFFSLKQSLDGDVFTDQVQKVIYATDASSYREIPQAVTRPKSKEDIRKIIAFAKETGTSVIPRAGGTSLAGQVVGSGIVVDISKYLNKIGELNIAERWIEVEPGVILAELNQHLAKQGFQFAPETSTANRCCIGGMLGNNSCGLHSLIYGSTREHILEVEGILSDGSDVIFKSLTPEEFHAKCSGNPELLETKIYKNIQETLTDKFNQQEIRNEFPDPKVTRRNNGYALDVLLETDPFTNNGKSFNFCKLLSGSEGTLVFVTKIKLNIVPLPPKYQGLVCAHFKTLEDSFYGNIVALRHHPDAIELTDDIILNCTLENIEQRKNRFFIQGNPKAILTIEFSANSEEEIQKKARALEEDLRKEGYGYHFPLFTDKESIKKIWELRKAGLGLLSNIPGDKRNVTVIEDTAVAPDYLPQYIREFDQIIARYGLNCVYYGHIATGELHLRPLLNLKDPEDVKIYHSLAKEVAELVKKFRGSLSGEHGDGRLRGEFIPLMLGQHNYELIRKLKYTWDPQNILNPGKIVDTPSITEDLRIMMGQPSFKANTLFDYAPHGDLLRSVEMCNGSGDCRKSNLIGGTMCPSYMATRDEDKSTRARANVLREYLTRPQKANVFDSDEVMQVLDLCLSCKACKSECPSNIDMAKFKTEFLQQYYDQHGFPMRSLLIAWLPRINQLGMAFRPVTNLITSAKLFKKAIGFAPEREIPELSKLSLRKWYRKPILLGKDKIGKVYLFADEFTNFNESHIGIKAILLLNKLGYEVVIPKHQESGRTFLSKGLLRKAKQIANLNVNQLSKIISEETPLIGIEPSTILTFRDEYPELVDLNLQEKARKLAKNALMLEEFLVQEMEKGNIRSEQFTNETKTIKLHGHCQQKAVASTLPTRKILGLPSNYTVQEIKSGCCGMAGSFGYEKEHYELSMQIGELDLFPAVRKSLSEEIITAPGTSCRHHISDGTGRKVVHPVEVLWDAVLK</sequence>
<dbReference type="GO" id="GO:0008720">
    <property type="term" value="F:D-lactate dehydrogenase (NAD+) activity"/>
    <property type="evidence" value="ECO:0007669"/>
    <property type="project" value="TreeGrafter"/>
</dbReference>
<dbReference type="InterPro" id="IPR006094">
    <property type="entry name" value="Oxid_FAD_bind_N"/>
</dbReference>
<dbReference type="AlphaFoldDB" id="A0A5K7S513"/>
<accession>A0A5K7S513</accession>
<dbReference type="InterPro" id="IPR017896">
    <property type="entry name" value="4Fe4S_Fe-S-bd"/>
</dbReference>
<keyword evidence="3" id="KW-0479">Metal-binding</keyword>
<dbReference type="EMBL" id="AP018694">
    <property type="protein sequence ID" value="BBE16444.1"/>
    <property type="molecule type" value="Genomic_DNA"/>
</dbReference>
<organism evidence="10 11">
    <name type="scientific">Aquipluma nitroreducens</name>
    <dbReference type="NCBI Taxonomy" id="2010828"/>
    <lineage>
        <taxon>Bacteria</taxon>
        <taxon>Pseudomonadati</taxon>
        <taxon>Bacteroidota</taxon>
        <taxon>Bacteroidia</taxon>
        <taxon>Marinilabiliales</taxon>
        <taxon>Prolixibacteraceae</taxon>
        <taxon>Aquipluma</taxon>
    </lineage>
</organism>
<keyword evidence="5" id="KW-0560">Oxidoreductase</keyword>
<dbReference type="Gene3D" id="3.30.70.2740">
    <property type="match status" value="1"/>
</dbReference>
<dbReference type="KEGG" id="anf:AQPE_0582"/>
<dbReference type="Pfam" id="PF13534">
    <property type="entry name" value="Fer4_17"/>
    <property type="match status" value="1"/>
</dbReference>
<keyword evidence="2" id="KW-0285">Flavoprotein</keyword>
<evidence type="ECO:0000313" key="10">
    <source>
        <dbReference type="EMBL" id="BBE16444.1"/>
    </source>
</evidence>
<dbReference type="InterPro" id="IPR016164">
    <property type="entry name" value="FAD-linked_Oxase-like_C"/>
</dbReference>
<dbReference type="PANTHER" id="PTHR11748">
    <property type="entry name" value="D-LACTATE DEHYDROGENASE"/>
    <property type="match status" value="1"/>
</dbReference>
<dbReference type="GO" id="GO:0071949">
    <property type="term" value="F:FAD binding"/>
    <property type="evidence" value="ECO:0007669"/>
    <property type="project" value="InterPro"/>
</dbReference>
<dbReference type="SUPFAM" id="SSF46548">
    <property type="entry name" value="alpha-helical ferredoxin"/>
    <property type="match status" value="1"/>
</dbReference>
<evidence type="ECO:0000259" key="9">
    <source>
        <dbReference type="PROSITE" id="PS51387"/>
    </source>
</evidence>
<evidence type="ECO:0000256" key="7">
    <source>
        <dbReference type="ARBA" id="ARBA00023014"/>
    </source>
</evidence>
<dbReference type="InterPro" id="IPR016171">
    <property type="entry name" value="Vanillyl_alc_oxidase_C-sub2"/>
</dbReference>
<keyword evidence="4" id="KW-0274">FAD</keyword>
<feature type="domain" description="4Fe-4S ferredoxin-type" evidence="8">
    <location>
        <begin position="638"/>
        <end position="666"/>
    </location>
</feature>
<evidence type="ECO:0000259" key="8">
    <source>
        <dbReference type="PROSITE" id="PS51379"/>
    </source>
</evidence>
<evidence type="ECO:0000256" key="4">
    <source>
        <dbReference type="ARBA" id="ARBA00022827"/>
    </source>
</evidence>